<dbReference type="AlphaFoldDB" id="A0A1V0M5S4"/>
<dbReference type="CDD" id="cd01335">
    <property type="entry name" value="Radical_SAM"/>
    <property type="match status" value="1"/>
</dbReference>
<dbReference type="SUPFAM" id="SSF102114">
    <property type="entry name" value="Radical SAM enzymes"/>
    <property type="match status" value="1"/>
</dbReference>
<geneLocation type="plasmid" evidence="7">
    <name>pJB37</name>
</geneLocation>
<dbReference type="InterPro" id="IPR023885">
    <property type="entry name" value="4Fe4S-binding_SPASM_dom"/>
</dbReference>
<dbReference type="InterPro" id="IPR058240">
    <property type="entry name" value="rSAM_sf"/>
</dbReference>
<keyword evidence="7" id="KW-0614">Plasmid</keyword>
<keyword evidence="2" id="KW-0949">S-adenosyl-L-methionine</keyword>
<proteinExistence type="inferred from homology"/>
<keyword evidence="5" id="KW-0411">Iron-sulfur</keyword>
<dbReference type="GO" id="GO:0046872">
    <property type="term" value="F:metal ion binding"/>
    <property type="evidence" value="ECO:0007669"/>
    <property type="project" value="UniProtKB-KW"/>
</dbReference>
<evidence type="ECO:0000256" key="4">
    <source>
        <dbReference type="ARBA" id="ARBA00023004"/>
    </source>
</evidence>
<keyword evidence="4" id="KW-0408">Iron</keyword>
<accession>A0A1V0M5S4</accession>
<name>A0A1V0M5S4_PSEAI</name>
<reference evidence="7" key="1">
    <citation type="submission" date="2017-01" db="EMBL/GenBank/DDBJ databases">
        <title>Complete nucleotide sequence of an IncP-2 blaVIM-2-harboring megaplasmid from Pseudomonas aeruginosa.</title>
        <authorList>
            <person name="Botelho J."/>
            <person name="Grosso F."/>
            <person name="Mabrouk A."/>
            <person name="Peixe L."/>
        </authorList>
    </citation>
    <scope>NUCLEOTIDE SEQUENCE</scope>
    <source>
        <strain evidence="7">FFUP_PS_37</strain>
        <plasmid evidence="7">pJB37</plasmid>
    </source>
</reference>
<organism evidence="7">
    <name type="scientific">Pseudomonas aeruginosa</name>
    <dbReference type="NCBI Taxonomy" id="287"/>
    <lineage>
        <taxon>Bacteria</taxon>
        <taxon>Pseudomonadati</taxon>
        <taxon>Pseudomonadota</taxon>
        <taxon>Gammaproteobacteria</taxon>
        <taxon>Pseudomonadales</taxon>
        <taxon>Pseudomonadaceae</taxon>
        <taxon>Pseudomonas</taxon>
    </lineage>
</organism>
<comment type="similarity">
    <text evidence="6">Belongs to the radical SAM superfamily. Anaerobic sulfatase-maturating enzyme family.</text>
</comment>
<dbReference type="SFLD" id="SFLDS00029">
    <property type="entry name" value="Radical_SAM"/>
    <property type="match status" value="1"/>
</dbReference>
<evidence type="ECO:0000256" key="6">
    <source>
        <dbReference type="ARBA" id="ARBA00023601"/>
    </source>
</evidence>
<dbReference type="InterPro" id="IPR013785">
    <property type="entry name" value="Aldolase_TIM"/>
</dbReference>
<evidence type="ECO:0000256" key="3">
    <source>
        <dbReference type="ARBA" id="ARBA00022723"/>
    </source>
</evidence>
<sequence length="403" mass="45194">MLLPLMPYSVVIAKPTKNCNADCTYCSAPPDGADSWSLDDFKRMFDRLQPSFTPNIDWIWHGGEPMLMGPDFFEACAEYALAQHGGVHFAIQTNLLGYKSERWKRVFSEIFEGRVSTSFDPYKKYRTVKGSAETYDRLFWRAMDQVIADDFRPLVIGVYDEGAATAAMDMYERALSYGSAGFDIRFNYAYPAGRAREAGMLIAPTTYGQMLVDLYDRWIDEVPVFRITPLDLMLQKVAGYKSMLCPWTKSCGGRFLTIDPDGSVYNCSEFSDFGDKRFRFGNILTGEVQEAKPVEVKFYSGADIAPALAASPASREIMGRAVNLPPDCKTCPHFTECEGGCARDAVLFERGMGGKFGYCQSWKMVFNRLKQSVVTGEADRILYKLGITPESARARLSAYGWAN</sequence>
<evidence type="ECO:0000256" key="1">
    <source>
        <dbReference type="ARBA" id="ARBA00001966"/>
    </source>
</evidence>
<keyword evidence="3" id="KW-0479">Metal-binding</keyword>
<dbReference type="GO" id="GO:0016491">
    <property type="term" value="F:oxidoreductase activity"/>
    <property type="evidence" value="ECO:0007669"/>
    <property type="project" value="InterPro"/>
</dbReference>
<evidence type="ECO:0000256" key="2">
    <source>
        <dbReference type="ARBA" id="ARBA00022691"/>
    </source>
</evidence>
<evidence type="ECO:0000313" key="7">
    <source>
        <dbReference type="EMBL" id="ARD70244.1"/>
    </source>
</evidence>
<dbReference type="SFLD" id="SFLDG01067">
    <property type="entry name" value="SPASM/twitch_domain_containing"/>
    <property type="match status" value="1"/>
</dbReference>
<dbReference type="EMBL" id="KY494864">
    <property type="protein sequence ID" value="ARD70244.1"/>
    <property type="molecule type" value="Genomic_DNA"/>
</dbReference>
<dbReference type="InterPro" id="IPR007197">
    <property type="entry name" value="rSAM"/>
</dbReference>
<dbReference type="PANTHER" id="PTHR43273">
    <property type="entry name" value="ANAEROBIC SULFATASE-MATURATING ENZYME HOMOLOG ASLB-RELATED"/>
    <property type="match status" value="1"/>
</dbReference>
<dbReference type="GO" id="GO:0051536">
    <property type="term" value="F:iron-sulfur cluster binding"/>
    <property type="evidence" value="ECO:0007669"/>
    <property type="project" value="UniProtKB-KW"/>
</dbReference>
<evidence type="ECO:0000256" key="5">
    <source>
        <dbReference type="ARBA" id="ARBA00023014"/>
    </source>
</evidence>
<comment type="cofactor">
    <cofactor evidence="1">
        <name>[4Fe-4S] cluster</name>
        <dbReference type="ChEBI" id="CHEBI:49883"/>
    </cofactor>
</comment>
<dbReference type="PANTHER" id="PTHR43273:SF3">
    <property type="entry name" value="ANAEROBIC SULFATASE-MATURATING ENZYME HOMOLOG ASLB-RELATED"/>
    <property type="match status" value="1"/>
</dbReference>
<dbReference type="InterPro" id="IPR023867">
    <property type="entry name" value="Sulphatase_maturase_rSAM"/>
</dbReference>
<dbReference type="Gene3D" id="3.20.20.70">
    <property type="entry name" value="Aldolase class I"/>
    <property type="match status" value="1"/>
</dbReference>
<protein>
    <submittedName>
        <fullName evidence="7">Transcriptional regulator</fullName>
    </submittedName>
</protein>
<dbReference type="NCBIfam" id="TIGR04085">
    <property type="entry name" value="rSAM_more_4Fe4S"/>
    <property type="match status" value="1"/>
</dbReference>